<protein>
    <submittedName>
        <fullName evidence="1">Uncharacterized protein</fullName>
    </submittedName>
</protein>
<dbReference type="AlphaFoldDB" id="A0A0A0BAI0"/>
<dbReference type="EMBL" id="AXNT01000003">
    <property type="protein sequence ID" value="KGM03855.1"/>
    <property type="molecule type" value="Genomic_DNA"/>
</dbReference>
<reference evidence="1 2" key="1">
    <citation type="submission" date="2013-10" db="EMBL/GenBank/DDBJ databases">
        <authorList>
            <person name="Wang G."/>
            <person name="Zhuang W."/>
        </authorList>
    </citation>
    <scope>NUCLEOTIDE SEQUENCE [LARGE SCALE GENOMIC DNA]</scope>
    <source>
        <strain evidence="1 2">DSM 20118</strain>
    </source>
</reference>
<accession>A0A0A0BAI0</accession>
<organism evidence="1 2">
    <name type="scientific">Cellulomonas cellasea DSM 20118</name>
    <dbReference type="NCBI Taxonomy" id="1408250"/>
    <lineage>
        <taxon>Bacteria</taxon>
        <taxon>Bacillati</taxon>
        <taxon>Actinomycetota</taxon>
        <taxon>Actinomycetes</taxon>
        <taxon>Micrococcales</taxon>
        <taxon>Cellulomonadaceae</taxon>
        <taxon>Cellulomonas</taxon>
    </lineage>
</organism>
<gene>
    <name evidence="1" type="ORF">Q760_10245</name>
</gene>
<dbReference type="STRING" id="1408250.Q760_10245"/>
<keyword evidence="2" id="KW-1185">Reference proteome</keyword>
<proteinExistence type="predicted"/>
<sequence length="97" mass="10210">MNVLRLTPDARSVLTTASEIARFRGAPTCGTVDVALALAVDGLQGSLYADALASPSPQMLGYDDVLQALLGSDAEVDLAALRSATVTEREQLRHRLA</sequence>
<dbReference type="Gene3D" id="1.10.1780.10">
    <property type="entry name" value="Clp, N-terminal domain"/>
    <property type="match status" value="1"/>
</dbReference>
<evidence type="ECO:0000313" key="1">
    <source>
        <dbReference type="EMBL" id="KGM03855.1"/>
    </source>
</evidence>
<evidence type="ECO:0000313" key="2">
    <source>
        <dbReference type="Proteomes" id="UP000029833"/>
    </source>
</evidence>
<name>A0A0A0BAI0_9CELL</name>
<dbReference type="InterPro" id="IPR036628">
    <property type="entry name" value="Clp_N_dom_sf"/>
</dbReference>
<comment type="caution">
    <text evidence="1">The sequence shown here is derived from an EMBL/GenBank/DDBJ whole genome shotgun (WGS) entry which is preliminary data.</text>
</comment>
<dbReference type="Proteomes" id="UP000029833">
    <property type="component" value="Unassembled WGS sequence"/>
</dbReference>
<dbReference type="RefSeq" id="WP_034624576.1">
    <property type="nucleotide sequence ID" value="NZ_AXNT01000003.1"/>
</dbReference>